<dbReference type="Proteomes" id="UP001597197">
    <property type="component" value="Unassembled WGS sequence"/>
</dbReference>
<gene>
    <name evidence="3" type="ORF">ACFSDX_08645</name>
</gene>
<comment type="caution">
    <text evidence="3">The sequence shown here is derived from an EMBL/GenBank/DDBJ whole genome shotgun (WGS) entry which is preliminary data.</text>
</comment>
<evidence type="ECO:0000259" key="2">
    <source>
        <dbReference type="Pfam" id="PF14129"/>
    </source>
</evidence>
<feature type="chain" id="PRO_5047344594" evidence="1">
    <location>
        <begin position="28"/>
        <end position="135"/>
    </location>
</feature>
<dbReference type="InterPro" id="IPR025381">
    <property type="entry name" value="DUF4296"/>
</dbReference>
<proteinExistence type="predicted"/>
<dbReference type="EMBL" id="JBHUFD010000003">
    <property type="protein sequence ID" value="MFD1872494.1"/>
    <property type="molecule type" value="Genomic_DNA"/>
</dbReference>
<reference evidence="4" key="1">
    <citation type="journal article" date="2019" name="Int. J. Syst. Evol. Microbiol.">
        <title>The Global Catalogue of Microorganisms (GCM) 10K type strain sequencing project: providing services to taxonomists for standard genome sequencing and annotation.</title>
        <authorList>
            <consortium name="The Broad Institute Genomics Platform"/>
            <consortium name="The Broad Institute Genome Sequencing Center for Infectious Disease"/>
            <person name="Wu L."/>
            <person name="Ma J."/>
        </authorList>
    </citation>
    <scope>NUCLEOTIDE SEQUENCE [LARGE SCALE GENOMIC DNA]</scope>
    <source>
        <strain evidence="4">CGMCC 1.15795</strain>
    </source>
</reference>
<keyword evidence="4" id="KW-1185">Reference proteome</keyword>
<dbReference type="RefSeq" id="WP_382312924.1">
    <property type="nucleotide sequence ID" value="NZ_JBHUFD010000003.1"/>
</dbReference>
<accession>A0ABW4QSJ6</accession>
<evidence type="ECO:0000256" key="1">
    <source>
        <dbReference type="SAM" id="SignalP"/>
    </source>
</evidence>
<name>A0ABW4QSJ6_9BACT</name>
<dbReference type="PROSITE" id="PS51257">
    <property type="entry name" value="PROKAR_LIPOPROTEIN"/>
    <property type="match status" value="1"/>
</dbReference>
<evidence type="ECO:0000313" key="4">
    <source>
        <dbReference type="Proteomes" id="UP001597197"/>
    </source>
</evidence>
<feature type="domain" description="DUF4296" evidence="2">
    <location>
        <begin position="35"/>
        <end position="120"/>
    </location>
</feature>
<protein>
    <submittedName>
        <fullName evidence="3">DUF4296 domain-containing protein</fullName>
    </submittedName>
</protein>
<sequence>MKYARFLAARSGQVFSGLLLAVLTSCAIPEEVEPPPQLLSKPEMVSLLVQLHLLEARVEASRLTPDSARALFQQQKSEILRKNNVSEADSVLPRSYRFYVVNHKDMDEIYKVVIDSLEYRAAKLNKSTQPTPPRP</sequence>
<keyword evidence="1" id="KW-0732">Signal</keyword>
<feature type="signal peptide" evidence="1">
    <location>
        <begin position="1"/>
        <end position="27"/>
    </location>
</feature>
<dbReference type="Pfam" id="PF14129">
    <property type="entry name" value="DUF4296"/>
    <property type="match status" value="1"/>
</dbReference>
<organism evidence="3 4">
    <name type="scientific">Hymenobacter bucti</name>
    <dbReference type="NCBI Taxonomy" id="1844114"/>
    <lineage>
        <taxon>Bacteria</taxon>
        <taxon>Pseudomonadati</taxon>
        <taxon>Bacteroidota</taxon>
        <taxon>Cytophagia</taxon>
        <taxon>Cytophagales</taxon>
        <taxon>Hymenobacteraceae</taxon>
        <taxon>Hymenobacter</taxon>
    </lineage>
</organism>
<evidence type="ECO:0000313" key="3">
    <source>
        <dbReference type="EMBL" id="MFD1872494.1"/>
    </source>
</evidence>